<evidence type="ECO:0000313" key="11">
    <source>
        <dbReference type="Proteomes" id="UP001575105"/>
    </source>
</evidence>
<organism evidence="10 11">
    <name type="scientific">Natronomicrosphaera hydrolytica</name>
    <dbReference type="NCBI Taxonomy" id="3242702"/>
    <lineage>
        <taxon>Bacteria</taxon>
        <taxon>Pseudomonadati</taxon>
        <taxon>Planctomycetota</taxon>
        <taxon>Phycisphaerae</taxon>
        <taxon>Phycisphaerales</taxon>
        <taxon>Phycisphaeraceae</taxon>
        <taxon>Natronomicrosphaera</taxon>
    </lineage>
</organism>
<keyword evidence="3 6" id="KW-0479">Metal-binding</keyword>
<dbReference type="InterPro" id="IPR036291">
    <property type="entry name" value="NAD(P)-bd_dom_sf"/>
</dbReference>
<reference evidence="10 11" key="1">
    <citation type="submission" date="2024-08" db="EMBL/GenBank/DDBJ databases">
        <title>Whole-genome sequencing of halo(alkali)philic microorganisms from hypersaline lakes.</title>
        <authorList>
            <person name="Sorokin D.Y."/>
            <person name="Merkel A.Y."/>
            <person name="Messina E."/>
            <person name="Yakimov M."/>
        </authorList>
    </citation>
    <scope>NUCLEOTIDE SEQUENCE [LARGE SCALE GENOMIC DNA]</scope>
    <source>
        <strain evidence="10 11">AB-hyl4</strain>
    </source>
</reference>
<accession>A0ABV4U406</accession>
<evidence type="ECO:0000259" key="9">
    <source>
        <dbReference type="Pfam" id="PF08240"/>
    </source>
</evidence>
<feature type="domain" description="Alcohol dehydrogenase-like N-terminal" evidence="9">
    <location>
        <begin position="24"/>
        <end position="134"/>
    </location>
</feature>
<comment type="cofactor">
    <cofactor evidence="1 6">
        <name>Zn(2+)</name>
        <dbReference type="ChEBI" id="CHEBI:29105"/>
    </cofactor>
</comment>
<evidence type="ECO:0000256" key="6">
    <source>
        <dbReference type="RuleBase" id="RU361277"/>
    </source>
</evidence>
<evidence type="ECO:0000256" key="2">
    <source>
        <dbReference type="ARBA" id="ARBA00008072"/>
    </source>
</evidence>
<evidence type="ECO:0000256" key="4">
    <source>
        <dbReference type="ARBA" id="ARBA00022833"/>
    </source>
</evidence>
<dbReference type="Pfam" id="PF08240">
    <property type="entry name" value="ADH_N"/>
    <property type="match status" value="1"/>
</dbReference>
<evidence type="ECO:0000256" key="5">
    <source>
        <dbReference type="ARBA" id="ARBA00023002"/>
    </source>
</evidence>
<evidence type="ECO:0000256" key="1">
    <source>
        <dbReference type="ARBA" id="ARBA00001947"/>
    </source>
</evidence>
<dbReference type="InterPro" id="IPR013154">
    <property type="entry name" value="ADH-like_N"/>
</dbReference>
<dbReference type="CDD" id="cd08242">
    <property type="entry name" value="MDR_like"/>
    <property type="match status" value="1"/>
</dbReference>
<evidence type="ECO:0000259" key="8">
    <source>
        <dbReference type="Pfam" id="PF00107"/>
    </source>
</evidence>
<feature type="region of interest" description="Disordered" evidence="7">
    <location>
        <begin position="1"/>
        <end position="24"/>
    </location>
</feature>
<evidence type="ECO:0000256" key="7">
    <source>
        <dbReference type="SAM" id="MobiDB-lite"/>
    </source>
</evidence>
<evidence type="ECO:0000313" key="10">
    <source>
        <dbReference type="EMBL" id="MFA9478333.1"/>
    </source>
</evidence>
<dbReference type="SUPFAM" id="SSF51735">
    <property type="entry name" value="NAD(P)-binding Rossmann-fold domains"/>
    <property type="match status" value="1"/>
</dbReference>
<dbReference type="InterPro" id="IPR011032">
    <property type="entry name" value="GroES-like_sf"/>
</dbReference>
<dbReference type="Gene3D" id="3.90.180.10">
    <property type="entry name" value="Medium-chain alcohol dehydrogenases, catalytic domain"/>
    <property type="match status" value="1"/>
</dbReference>
<dbReference type="Pfam" id="PF00107">
    <property type="entry name" value="ADH_zinc_N"/>
    <property type="match status" value="1"/>
</dbReference>
<proteinExistence type="inferred from homology"/>
<dbReference type="InterPro" id="IPR013149">
    <property type="entry name" value="ADH-like_C"/>
</dbReference>
<sequence>MQAITFDGKQPKFVTNRPHPEPTSGEVVIRPTRLGICSTDLEICRGYMGFTGVLGHEFVGVVESVAPKAGREVRQWVGKRVVGTINCTCGRCDMCRKGLKEHCRDRTVLGIAGRDGCFAEQFVLPARNLLEVPEHVDDDQAVFTEPLAAAYQIVRQLTVEGRPYITVLGDGRLGLLCAQVLSQLNATVRCLGKHPEKLQLCEKWGVKHRLVSEVGLRQDQDIVVDCTASATGLPMAMQMVRPRGTIVLKTTVAPQVDGKQIDLSPLVINEVNVVGSRCGPFPDALAALSAQQIDVVSLISRRMRLSDGADALRTARRSDVVKVLLEV</sequence>
<dbReference type="RefSeq" id="WP_425345255.1">
    <property type="nucleotide sequence ID" value="NZ_JBGUBD010000004.1"/>
</dbReference>
<dbReference type="PANTHER" id="PTHR43350:SF2">
    <property type="entry name" value="GROES-LIKE ZINC-BINDING ALCOHOL DEHYDROGENASE FAMILY PROTEIN"/>
    <property type="match status" value="1"/>
</dbReference>
<dbReference type="SUPFAM" id="SSF50129">
    <property type="entry name" value="GroES-like"/>
    <property type="match status" value="1"/>
</dbReference>
<comment type="similarity">
    <text evidence="2 6">Belongs to the zinc-containing alcohol dehydrogenase family.</text>
</comment>
<keyword evidence="5" id="KW-0560">Oxidoreductase</keyword>
<protein>
    <submittedName>
        <fullName evidence="10">Alcohol dehydrogenase catalytic domain-containing protein</fullName>
    </submittedName>
</protein>
<dbReference type="Proteomes" id="UP001575105">
    <property type="component" value="Unassembled WGS sequence"/>
</dbReference>
<dbReference type="Gene3D" id="3.40.50.720">
    <property type="entry name" value="NAD(P)-binding Rossmann-like Domain"/>
    <property type="match status" value="1"/>
</dbReference>
<dbReference type="PROSITE" id="PS00059">
    <property type="entry name" value="ADH_ZINC"/>
    <property type="match status" value="1"/>
</dbReference>
<keyword evidence="11" id="KW-1185">Reference proteome</keyword>
<dbReference type="PANTHER" id="PTHR43350">
    <property type="entry name" value="NAD-DEPENDENT ALCOHOL DEHYDROGENASE"/>
    <property type="match status" value="1"/>
</dbReference>
<dbReference type="EMBL" id="JBGUBD010000004">
    <property type="protein sequence ID" value="MFA9478333.1"/>
    <property type="molecule type" value="Genomic_DNA"/>
</dbReference>
<keyword evidence="4 6" id="KW-0862">Zinc</keyword>
<feature type="domain" description="Alcohol dehydrogenase-like C-terminal" evidence="8">
    <location>
        <begin position="173"/>
        <end position="283"/>
    </location>
</feature>
<name>A0ABV4U406_9BACT</name>
<dbReference type="InterPro" id="IPR002328">
    <property type="entry name" value="ADH_Zn_CS"/>
</dbReference>
<gene>
    <name evidence="10" type="ORF">ACERK3_08495</name>
</gene>
<evidence type="ECO:0000256" key="3">
    <source>
        <dbReference type="ARBA" id="ARBA00022723"/>
    </source>
</evidence>
<comment type="caution">
    <text evidence="10">The sequence shown here is derived from an EMBL/GenBank/DDBJ whole genome shotgun (WGS) entry which is preliminary data.</text>
</comment>